<comment type="cofactor">
    <cofactor evidence="1">
        <name>thiamine diphosphate</name>
        <dbReference type="ChEBI" id="CHEBI:58937"/>
    </cofactor>
</comment>
<accession>A0A7K3VXJ0</accession>
<proteinExistence type="inferred from homology"/>
<dbReference type="InterPro" id="IPR009014">
    <property type="entry name" value="Transketo_C/PFOR_II"/>
</dbReference>
<evidence type="ECO:0000259" key="5">
    <source>
        <dbReference type="SMART" id="SM00861"/>
    </source>
</evidence>
<comment type="similarity">
    <text evidence="2">Belongs to the transketolase family.</text>
</comment>
<dbReference type="FunFam" id="3.40.50.970:FF:000129">
    <property type="entry name" value="Transketolase"/>
    <property type="match status" value="1"/>
</dbReference>
<evidence type="ECO:0000256" key="2">
    <source>
        <dbReference type="ARBA" id="ARBA00007131"/>
    </source>
</evidence>
<dbReference type="InterPro" id="IPR051157">
    <property type="entry name" value="PDH/Transketolase"/>
</dbReference>
<feature type="domain" description="Transketolase-like pyrimidine-binding" evidence="5">
    <location>
        <begin position="33"/>
        <end position="196"/>
    </location>
</feature>
<dbReference type="Gene3D" id="3.40.50.920">
    <property type="match status" value="1"/>
</dbReference>
<dbReference type="InterPro" id="IPR029061">
    <property type="entry name" value="THDP-binding"/>
</dbReference>
<evidence type="ECO:0000256" key="3">
    <source>
        <dbReference type="ARBA" id="ARBA00023052"/>
    </source>
</evidence>
<feature type="region of interest" description="Disordered" evidence="4">
    <location>
        <begin position="1"/>
        <end position="21"/>
    </location>
</feature>
<dbReference type="InterPro" id="IPR005475">
    <property type="entry name" value="Transketolase-like_Pyr-bd"/>
</dbReference>
<dbReference type="SUPFAM" id="SSF52922">
    <property type="entry name" value="TK C-terminal domain-like"/>
    <property type="match status" value="1"/>
</dbReference>
<dbReference type="InterPro" id="IPR033248">
    <property type="entry name" value="Transketolase_C"/>
</dbReference>
<protein>
    <submittedName>
        <fullName evidence="6">Transketolase</fullName>
    </submittedName>
</protein>
<evidence type="ECO:0000256" key="1">
    <source>
        <dbReference type="ARBA" id="ARBA00001964"/>
    </source>
</evidence>
<dbReference type="Gene3D" id="3.40.50.970">
    <property type="match status" value="1"/>
</dbReference>
<reference evidence="6 7" key="1">
    <citation type="submission" date="2020-02" db="EMBL/GenBank/DDBJ databases">
        <title>Geodermatophilus sabuli CPCC 205279 I12A-02694.</title>
        <authorList>
            <person name="Jiang Z."/>
        </authorList>
    </citation>
    <scope>NUCLEOTIDE SEQUENCE [LARGE SCALE GENOMIC DNA]</scope>
    <source>
        <strain evidence="6 7">I12A-02694</strain>
    </source>
</reference>
<sequence length="337" mass="35093">MTAMQEGAHVPSVEESDEPKMRDVFSDVPTDTGLATDPAGVVIAELGDADPRILTLSADVGVTLAEFRSRHPERYIEMGIAETNSISVAAGLAASGFVPYVFSMSAFGVLKTAEQLRTGAAYNRLPVRLVGRLTGLAMGFFGTSHHAVEDVAVARAITGLSVVAPADAQSVISLMRATVDREGPVYIRIAEDAQPVYAEPPTYRPGELLRVREGADVTLVGHGMGVGLALRAAARLAEEGVQAEVLDAAWLKPFDAEGVVASARSTGAILTIEDHDVVGGLASMVAEAVGRAGVAAALGSIALPDERLEVGVPAQLYERYGLTVPNVAAQAKALLGR</sequence>
<dbReference type="Pfam" id="PF02779">
    <property type="entry name" value="Transket_pyr"/>
    <property type="match status" value="1"/>
</dbReference>
<evidence type="ECO:0000256" key="4">
    <source>
        <dbReference type="SAM" id="MobiDB-lite"/>
    </source>
</evidence>
<dbReference type="AlphaFoldDB" id="A0A7K3VXJ0"/>
<comment type="caution">
    <text evidence="6">The sequence shown here is derived from an EMBL/GenBank/DDBJ whole genome shotgun (WGS) entry which is preliminary data.</text>
</comment>
<evidence type="ECO:0000313" key="7">
    <source>
        <dbReference type="Proteomes" id="UP000470246"/>
    </source>
</evidence>
<dbReference type="Proteomes" id="UP000470246">
    <property type="component" value="Unassembled WGS sequence"/>
</dbReference>
<dbReference type="GO" id="GO:0000287">
    <property type="term" value="F:magnesium ion binding"/>
    <property type="evidence" value="ECO:0007669"/>
    <property type="project" value="UniProtKB-ARBA"/>
</dbReference>
<dbReference type="Pfam" id="PF02780">
    <property type="entry name" value="Transketolase_C"/>
    <property type="match status" value="1"/>
</dbReference>
<dbReference type="SUPFAM" id="SSF52518">
    <property type="entry name" value="Thiamin diphosphate-binding fold (THDP-binding)"/>
    <property type="match status" value="1"/>
</dbReference>
<name>A0A7K3VXJ0_9ACTN</name>
<dbReference type="EMBL" id="JAAGWF010000005">
    <property type="protein sequence ID" value="NEK57120.1"/>
    <property type="molecule type" value="Genomic_DNA"/>
</dbReference>
<dbReference type="CDD" id="cd07033">
    <property type="entry name" value="TPP_PYR_DXS_TK_like"/>
    <property type="match status" value="1"/>
</dbReference>
<dbReference type="SMART" id="SM00861">
    <property type="entry name" value="Transket_pyr"/>
    <property type="match status" value="1"/>
</dbReference>
<organism evidence="6 7">
    <name type="scientific">Geodermatophilus sabuli</name>
    <dbReference type="NCBI Taxonomy" id="1564158"/>
    <lineage>
        <taxon>Bacteria</taxon>
        <taxon>Bacillati</taxon>
        <taxon>Actinomycetota</taxon>
        <taxon>Actinomycetes</taxon>
        <taxon>Geodermatophilales</taxon>
        <taxon>Geodermatophilaceae</taxon>
        <taxon>Geodermatophilus</taxon>
    </lineage>
</organism>
<dbReference type="PANTHER" id="PTHR43825:SF1">
    <property type="entry name" value="TRANSKETOLASE-LIKE PYRIMIDINE-BINDING DOMAIN-CONTAINING PROTEIN"/>
    <property type="match status" value="1"/>
</dbReference>
<keyword evidence="3" id="KW-0786">Thiamine pyrophosphate</keyword>
<evidence type="ECO:0000313" key="6">
    <source>
        <dbReference type="EMBL" id="NEK57120.1"/>
    </source>
</evidence>
<dbReference type="PANTHER" id="PTHR43825">
    <property type="entry name" value="PYRUVATE DEHYDROGENASE E1 COMPONENT"/>
    <property type="match status" value="1"/>
</dbReference>
<keyword evidence="7" id="KW-1185">Reference proteome</keyword>
<gene>
    <name evidence="6" type="ORF">GCU56_04435</name>
</gene>